<organism evidence="4 5">
    <name type="scientific">Brevibacillus choshinensis</name>
    <dbReference type="NCBI Taxonomy" id="54911"/>
    <lineage>
        <taxon>Bacteria</taxon>
        <taxon>Bacillati</taxon>
        <taxon>Bacillota</taxon>
        <taxon>Bacilli</taxon>
        <taxon>Bacillales</taxon>
        <taxon>Paenibacillaceae</taxon>
        <taxon>Brevibacillus</taxon>
    </lineage>
</organism>
<keyword evidence="2" id="KW-0804">Transcription</keyword>
<keyword evidence="5" id="KW-1185">Reference proteome</keyword>
<evidence type="ECO:0000256" key="1">
    <source>
        <dbReference type="ARBA" id="ARBA00023015"/>
    </source>
</evidence>
<sequence>MNNRSITAQDFYCAVALNALIPLANERTLQAAYYILRGRRANQTLQDIHLYHLYPYYRMFPRFSKEDWDKIVSTLLQGALIEHLEVTAANGKPSFLVTEKGRDQAREWRTQFQLDLWLAPFTDSTMAARMELFWQRLHLLVQTISQILAEDMGFLPVVSDKKIQQWVKAQVAGSSDRDQWKRFLREELYHLWSPFPAEVQALLVRQLSGAAQVGKTLSQLAMQQNELAAHLLLKFRYGLAQSVQRLEGEKAHFPYLSRLVSQADRLDTRLTESAARTYALIQKGWGVEQIAKSRNVKVSTVEDHLAEIALRCPEWDCRSYLDPQLGAQIMRVSEALQTSRLRLIKDQLGTGVSYLQIRLALARRQGGAADE</sequence>
<dbReference type="Proteomes" id="UP000596248">
    <property type="component" value="Chromosome"/>
</dbReference>
<name>A0ABX7FUF3_BRECH</name>
<proteinExistence type="predicted"/>
<dbReference type="SUPFAM" id="SSF46894">
    <property type="entry name" value="C-terminal effector domain of the bipartite response regulators"/>
    <property type="match status" value="1"/>
</dbReference>
<dbReference type="RefSeq" id="WP_203356852.1">
    <property type="nucleotide sequence ID" value="NZ_CP069127.1"/>
</dbReference>
<evidence type="ECO:0000313" key="4">
    <source>
        <dbReference type="EMBL" id="QRG69874.1"/>
    </source>
</evidence>
<dbReference type="Pfam" id="PF14493">
    <property type="entry name" value="HTH_40"/>
    <property type="match status" value="1"/>
</dbReference>
<feature type="domain" description="Helicase Helix-turn-helix" evidence="3">
    <location>
        <begin position="273"/>
        <end position="361"/>
    </location>
</feature>
<protein>
    <submittedName>
        <fullName evidence="4">Helix-turn-helix domain-containing protein</fullName>
    </submittedName>
</protein>
<reference evidence="4 5" key="1">
    <citation type="submission" date="2021-01" db="EMBL/GenBank/DDBJ databases">
        <title>Identification of strong promoters based on the transcriptome of Brevibacillus choshinensis.</title>
        <authorList>
            <person name="Yao D."/>
            <person name="Zhang K."/>
            <person name="Wu J."/>
        </authorList>
    </citation>
    <scope>NUCLEOTIDE SEQUENCE [LARGE SCALE GENOMIC DNA]</scope>
    <source>
        <strain evidence="4 5">HPD31-SP3</strain>
    </source>
</reference>
<gene>
    <name evidence="4" type="ORF">JNE38_12550</name>
</gene>
<dbReference type="EMBL" id="CP069127">
    <property type="protein sequence ID" value="QRG69874.1"/>
    <property type="molecule type" value="Genomic_DNA"/>
</dbReference>
<evidence type="ECO:0000313" key="5">
    <source>
        <dbReference type="Proteomes" id="UP000596248"/>
    </source>
</evidence>
<accession>A0ABX7FUF3</accession>
<evidence type="ECO:0000256" key="2">
    <source>
        <dbReference type="ARBA" id="ARBA00023163"/>
    </source>
</evidence>
<keyword evidence="1" id="KW-0805">Transcription regulation</keyword>
<dbReference type="InterPro" id="IPR029491">
    <property type="entry name" value="Helicase_HTH"/>
</dbReference>
<dbReference type="InterPro" id="IPR016032">
    <property type="entry name" value="Sig_transdc_resp-reg_C-effctor"/>
</dbReference>
<evidence type="ECO:0000259" key="3">
    <source>
        <dbReference type="Pfam" id="PF14493"/>
    </source>
</evidence>